<feature type="non-terminal residue" evidence="2">
    <location>
        <position position="276"/>
    </location>
</feature>
<accession>A0ABD5S3H2</accession>
<organism evidence="2 3">
    <name type="scientific">Halobium palmae</name>
    <dbReference type="NCBI Taxonomy" id="1776492"/>
    <lineage>
        <taxon>Archaea</taxon>
        <taxon>Methanobacteriati</taxon>
        <taxon>Methanobacteriota</taxon>
        <taxon>Stenosarchaea group</taxon>
        <taxon>Halobacteria</taxon>
        <taxon>Halobacteriales</taxon>
        <taxon>Haloferacaceae</taxon>
        <taxon>Halobium</taxon>
    </lineage>
</organism>
<evidence type="ECO:0000313" key="2">
    <source>
        <dbReference type="EMBL" id="MFC6725838.1"/>
    </source>
</evidence>
<evidence type="ECO:0000313" key="3">
    <source>
        <dbReference type="Proteomes" id="UP001596328"/>
    </source>
</evidence>
<proteinExistence type="predicted"/>
<dbReference type="AlphaFoldDB" id="A0ABD5S3H2"/>
<dbReference type="GO" id="GO:0004386">
    <property type="term" value="F:helicase activity"/>
    <property type="evidence" value="ECO:0007669"/>
    <property type="project" value="UniProtKB-KW"/>
</dbReference>
<keyword evidence="3" id="KW-1185">Reference proteome</keyword>
<dbReference type="Proteomes" id="UP001596328">
    <property type="component" value="Unassembled WGS sequence"/>
</dbReference>
<sequence>MSQQVAQVDTLFLHEVSDRYTVVAERDGSRVFRGVLELKDTSAGPRPGKFRVKRDSTEDPRDPDLFVDLARGASRIRISQQTSREGRDELQEMLDGYQLEALVVRTCRYCAGSGRYSPITDETAIKADRDYICQDCAIRELERELSFAGSGGLTGAAQDRLEELLLDVQDLDRITNLLQGNLDPDLTKFDEISATVEDVNPVKTAELDLHPDLQPRIEDRFDSLLPVQSLSVRNGLFGSADPSSADDANGGSPRTGGDDQLVVSATATGKTLVGEL</sequence>
<protein>
    <submittedName>
        <fullName evidence="2">DEAD/DEAH box helicase</fullName>
    </submittedName>
</protein>
<gene>
    <name evidence="2" type="ORF">ACFQE1_15990</name>
</gene>
<keyword evidence="2" id="KW-0347">Helicase</keyword>
<keyword evidence="2" id="KW-0067">ATP-binding</keyword>
<feature type="region of interest" description="Disordered" evidence="1">
    <location>
        <begin position="236"/>
        <end position="262"/>
    </location>
</feature>
<keyword evidence="2" id="KW-0547">Nucleotide-binding</keyword>
<name>A0ABD5S3H2_9EURY</name>
<dbReference type="EMBL" id="JBHSWU010000736">
    <property type="protein sequence ID" value="MFC6725838.1"/>
    <property type="molecule type" value="Genomic_DNA"/>
</dbReference>
<comment type="caution">
    <text evidence="2">The sequence shown here is derived from an EMBL/GenBank/DDBJ whole genome shotgun (WGS) entry which is preliminary data.</text>
</comment>
<reference evidence="2 3" key="1">
    <citation type="journal article" date="2019" name="Int. J. Syst. Evol. Microbiol.">
        <title>The Global Catalogue of Microorganisms (GCM) 10K type strain sequencing project: providing services to taxonomists for standard genome sequencing and annotation.</title>
        <authorList>
            <consortium name="The Broad Institute Genomics Platform"/>
            <consortium name="The Broad Institute Genome Sequencing Center for Infectious Disease"/>
            <person name="Wu L."/>
            <person name="Ma J."/>
        </authorList>
    </citation>
    <scope>NUCLEOTIDE SEQUENCE [LARGE SCALE GENOMIC DNA]</scope>
    <source>
        <strain evidence="2 3">NBRC 111368</strain>
    </source>
</reference>
<keyword evidence="2" id="KW-0378">Hydrolase</keyword>
<evidence type="ECO:0000256" key="1">
    <source>
        <dbReference type="SAM" id="MobiDB-lite"/>
    </source>
</evidence>